<reference evidence="1 2" key="1">
    <citation type="submission" date="2021-06" db="EMBL/GenBank/DDBJ databases">
        <authorList>
            <person name="Palmer J.M."/>
        </authorList>
    </citation>
    <scope>NUCLEOTIDE SEQUENCE [LARGE SCALE GENOMIC DNA]</scope>
    <source>
        <strain evidence="1 2">GA_2019</strain>
        <tissue evidence="1">Muscle</tissue>
    </source>
</reference>
<protein>
    <submittedName>
        <fullName evidence="1">Uncharacterized protein</fullName>
    </submittedName>
</protein>
<dbReference type="EMBL" id="JAHRIO010081939">
    <property type="protein sequence ID" value="MEQ2185684.1"/>
    <property type="molecule type" value="Genomic_DNA"/>
</dbReference>
<keyword evidence="2" id="KW-1185">Reference proteome</keyword>
<evidence type="ECO:0000313" key="1">
    <source>
        <dbReference type="EMBL" id="MEQ2185684.1"/>
    </source>
</evidence>
<accession>A0ABV0PQC8</accession>
<name>A0ABV0PQC8_9TELE</name>
<dbReference type="Proteomes" id="UP001476798">
    <property type="component" value="Unassembled WGS sequence"/>
</dbReference>
<comment type="caution">
    <text evidence="1">The sequence shown here is derived from an EMBL/GenBank/DDBJ whole genome shotgun (WGS) entry which is preliminary data.</text>
</comment>
<gene>
    <name evidence="1" type="ORF">GOODEAATRI_020837</name>
</gene>
<proteinExistence type="predicted"/>
<sequence length="114" mass="12614">MFKINKGFVFLPYHLLPDFDTILYAKAPEKHLFILLSSSHVVSTHSIHAPSNQPTLIINGLRMWLCGSGKCVYLMVGKHINVGRSKESGPFYSGSLSSVDLQWSENLTCSKGSS</sequence>
<organism evidence="1 2">
    <name type="scientific">Goodea atripinnis</name>
    <dbReference type="NCBI Taxonomy" id="208336"/>
    <lineage>
        <taxon>Eukaryota</taxon>
        <taxon>Metazoa</taxon>
        <taxon>Chordata</taxon>
        <taxon>Craniata</taxon>
        <taxon>Vertebrata</taxon>
        <taxon>Euteleostomi</taxon>
        <taxon>Actinopterygii</taxon>
        <taxon>Neopterygii</taxon>
        <taxon>Teleostei</taxon>
        <taxon>Neoteleostei</taxon>
        <taxon>Acanthomorphata</taxon>
        <taxon>Ovalentaria</taxon>
        <taxon>Atherinomorphae</taxon>
        <taxon>Cyprinodontiformes</taxon>
        <taxon>Goodeidae</taxon>
        <taxon>Goodea</taxon>
    </lineage>
</organism>
<evidence type="ECO:0000313" key="2">
    <source>
        <dbReference type="Proteomes" id="UP001476798"/>
    </source>
</evidence>